<comment type="caution">
    <text evidence="1">The sequence shown here is derived from an EMBL/GenBank/DDBJ whole genome shotgun (WGS) entry which is preliminary data.</text>
</comment>
<evidence type="ECO:0000313" key="2">
    <source>
        <dbReference type="Proteomes" id="UP000198394"/>
    </source>
</evidence>
<dbReference type="EMBL" id="NDYL01000001">
    <property type="protein sequence ID" value="OXB95103.1"/>
    <property type="molecule type" value="Genomic_DNA"/>
</dbReference>
<proteinExistence type="predicted"/>
<gene>
    <name evidence="1" type="ORF">B9L23_07930</name>
</gene>
<reference evidence="1 2" key="1">
    <citation type="submission" date="2017-04" db="EMBL/GenBank/DDBJ databases">
        <title>The genome sequence of Parageobacillus galactosidasius DSM 18751.</title>
        <authorList>
            <person name="Ramaloko W.T."/>
            <person name="Koen N."/>
            <person name="Polliack S."/>
            <person name="Aliyu H."/>
            <person name="Lebre P."/>
            <person name="Mohr T."/>
            <person name="Oswald F."/>
            <person name="Zwick M."/>
            <person name="Neumann A."/>
            <person name="Syldatk C."/>
            <person name="Cowan D."/>
            <person name="De Maayer P."/>
        </authorList>
    </citation>
    <scope>NUCLEOTIDE SEQUENCE [LARGE SCALE GENOMIC DNA]</scope>
    <source>
        <strain evidence="1 2">DSM 18751</strain>
    </source>
</reference>
<organism evidence="1 2">
    <name type="scientific">Parageobacillus galactosidasius</name>
    <dbReference type="NCBI Taxonomy" id="883812"/>
    <lineage>
        <taxon>Bacteria</taxon>
        <taxon>Bacillati</taxon>
        <taxon>Bacillota</taxon>
        <taxon>Bacilli</taxon>
        <taxon>Bacillales</taxon>
        <taxon>Anoxybacillaceae</taxon>
        <taxon>Parageobacillus</taxon>
    </lineage>
</organism>
<keyword evidence="2" id="KW-1185">Reference proteome</keyword>
<sequence>MVLVARIRKDDDLLREYFSNIKQSDWPYEIRRLLEKAIKIERKEKEMVEKAKKEQVQSQ</sequence>
<evidence type="ECO:0000313" key="1">
    <source>
        <dbReference type="EMBL" id="OXB95103.1"/>
    </source>
</evidence>
<dbReference type="Proteomes" id="UP000198394">
    <property type="component" value="Unassembled WGS sequence"/>
</dbReference>
<name>A0A226QRI1_9BACL</name>
<dbReference type="AlphaFoldDB" id="A0A226QRI1"/>
<protein>
    <submittedName>
        <fullName evidence="1">Uncharacterized protein</fullName>
    </submittedName>
</protein>
<accession>A0A226QRI1</accession>